<dbReference type="SMR" id="A0A286USW6"/>
<accession>A0A286USW6</accession>
<dbReference type="OrthoDB" id="3201641at2759"/>
<comment type="caution">
    <text evidence="2">The sequence shown here is derived from an EMBL/GenBank/DDBJ whole genome shotgun (WGS) entry which is preliminary data.</text>
</comment>
<dbReference type="AlphaFoldDB" id="A0A286USW6"/>
<feature type="compositionally biased region" description="Basic and acidic residues" evidence="1">
    <location>
        <begin position="85"/>
        <end position="100"/>
    </location>
</feature>
<dbReference type="SUPFAM" id="SSF103196">
    <property type="entry name" value="Roadblock/LC7 domain"/>
    <property type="match status" value="1"/>
</dbReference>
<dbReference type="STRING" id="2282107.A0A286USW6"/>
<feature type="region of interest" description="Disordered" evidence="1">
    <location>
        <begin position="142"/>
        <end position="165"/>
    </location>
</feature>
<proteinExistence type="predicted"/>
<sequence>MLVLSSFNKLLSHVLAPPTLHTAVIFSPSGELIAFESSRARPKDDVRVLVGVASDIWAETRDDGEGMVESELGKIYVLPITPSTSEREGREGRPSSKEPENPVLLIALNATDDAQWGELQRKGQGLAAHISKPLQQLLGRLQPETTSHTNTTPTSPTVTSRNGRR</sequence>
<dbReference type="InParanoid" id="A0A286USW6"/>
<dbReference type="Gene3D" id="3.30.450.30">
    <property type="entry name" value="Dynein light chain 2a, cytoplasmic"/>
    <property type="match status" value="1"/>
</dbReference>
<keyword evidence="3" id="KW-1185">Reference proteome</keyword>
<dbReference type="EMBL" id="NBII01000002">
    <property type="protein sequence ID" value="PAV22678.1"/>
    <property type="molecule type" value="Genomic_DNA"/>
</dbReference>
<reference evidence="2 3" key="1">
    <citation type="journal article" date="2017" name="Mol. Ecol.">
        <title>Comparative and population genomic landscape of Phellinus noxius: A hypervariable fungus causing root rot in trees.</title>
        <authorList>
            <person name="Chung C.L."/>
            <person name="Lee T.J."/>
            <person name="Akiba M."/>
            <person name="Lee H.H."/>
            <person name="Kuo T.H."/>
            <person name="Liu D."/>
            <person name="Ke H.M."/>
            <person name="Yokoi T."/>
            <person name="Roa M.B."/>
            <person name="Lu M.J."/>
            <person name="Chang Y.Y."/>
            <person name="Ann P.J."/>
            <person name="Tsai J.N."/>
            <person name="Chen C.Y."/>
            <person name="Tzean S.S."/>
            <person name="Ota Y."/>
            <person name="Hattori T."/>
            <person name="Sahashi N."/>
            <person name="Liou R.F."/>
            <person name="Kikuchi T."/>
            <person name="Tsai I.J."/>
        </authorList>
    </citation>
    <scope>NUCLEOTIDE SEQUENCE [LARGE SCALE GENOMIC DNA]</scope>
    <source>
        <strain evidence="2 3">FFPRI411160</strain>
    </source>
</reference>
<protein>
    <submittedName>
        <fullName evidence="2">Terpenoid</fullName>
    </submittedName>
</protein>
<dbReference type="Proteomes" id="UP000217199">
    <property type="component" value="Unassembled WGS sequence"/>
</dbReference>
<gene>
    <name evidence="2" type="ORF">PNOK_0263500</name>
</gene>
<name>A0A286USW6_9AGAM</name>
<feature type="compositionally biased region" description="Low complexity" evidence="1">
    <location>
        <begin position="143"/>
        <end position="165"/>
    </location>
</feature>
<evidence type="ECO:0000256" key="1">
    <source>
        <dbReference type="SAM" id="MobiDB-lite"/>
    </source>
</evidence>
<organism evidence="2 3">
    <name type="scientific">Pyrrhoderma noxium</name>
    <dbReference type="NCBI Taxonomy" id="2282107"/>
    <lineage>
        <taxon>Eukaryota</taxon>
        <taxon>Fungi</taxon>
        <taxon>Dikarya</taxon>
        <taxon>Basidiomycota</taxon>
        <taxon>Agaricomycotina</taxon>
        <taxon>Agaricomycetes</taxon>
        <taxon>Hymenochaetales</taxon>
        <taxon>Hymenochaetaceae</taxon>
        <taxon>Pyrrhoderma</taxon>
    </lineage>
</organism>
<evidence type="ECO:0000313" key="3">
    <source>
        <dbReference type="Proteomes" id="UP000217199"/>
    </source>
</evidence>
<evidence type="ECO:0000313" key="2">
    <source>
        <dbReference type="EMBL" id="PAV22678.1"/>
    </source>
</evidence>
<feature type="region of interest" description="Disordered" evidence="1">
    <location>
        <begin position="80"/>
        <end position="102"/>
    </location>
</feature>